<dbReference type="Gene3D" id="3.40.50.150">
    <property type="entry name" value="Vaccinia Virus protein VP39"/>
    <property type="match status" value="1"/>
</dbReference>
<reference evidence="1 2" key="1">
    <citation type="submission" date="2015-03" db="EMBL/GenBank/DDBJ databases">
        <title>Genome sequence of Kiloniella sp. P1-1, isolated from the gut microflora of Pacific white shrimp, Penaeus vannamei.</title>
        <authorList>
            <person name="Shao Z."/>
            <person name="Wang L."/>
            <person name="Li X."/>
        </authorList>
    </citation>
    <scope>NUCLEOTIDE SEQUENCE [LARGE SCALE GENOMIC DNA]</scope>
    <source>
        <strain evidence="1 2">P1-1</strain>
    </source>
</reference>
<dbReference type="PANTHER" id="PTHR43861:SF6">
    <property type="entry name" value="METHYLTRANSFERASE TYPE 11"/>
    <property type="match status" value="1"/>
</dbReference>
<sequence length="392" mass="43196">MTKLETCPVCDAPKLVALAGFSFSISSDSEASSVAIQNLQCRSCGSVVNQGGTREDTSRFYTETYALLNDSVNAQFNYTSSSKAVGRDLNDEMLDFIDEKVGIPTTGCLLEVGAGKGLFMRSFQNKYPGWELAAVEPSANARSVFRRILPNVNIHEGTLENSPYLNDKFNLVVSVGVVEHVPQPTEFVKQLLDLISDGDHLFLSVPNFENNPSDLIVYDHLTRFSPSTFRYMIERAGGKIVNSFIDNSRVPMWAVIKKRTDTSSPRKPDIKTEEEIAKASVVWLEYALSCYKSLGLEVRRNPRKIGIYGTGVLGLAAISSGLLPADSVTCFVDDNIHIQGSQRLGKPIVSLAQMKELGVTDVIFSANPCYLKTMEAKIAQTDEKIQSWSIRP</sequence>
<evidence type="ECO:0008006" key="3">
    <source>
        <dbReference type="Google" id="ProtNLM"/>
    </source>
</evidence>
<dbReference type="AlphaFoldDB" id="A0A0M2R984"/>
<dbReference type="SUPFAM" id="SSF53335">
    <property type="entry name" value="S-adenosyl-L-methionine-dependent methyltransferases"/>
    <property type="match status" value="1"/>
</dbReference>
<dbReference type="EMBL" id="LANI01000006">
    <property type="protein sequence ID" value="KKJ77014.1"/>
    <property type="molecule type" value="Genomic_DNA"/>
</dbReference>
<comment type="caution">
    <text evidence="1">The sequence shown here is derived from an EMBL/GenBank/DDBJ whole genome shotgun (WGS) entry which is preliminary data.</text>
</comment>
<organism evidence="1 2">
    <name type="scientific">Kiloniella litopenaei</name>
    <dbReference type="NCBI Taxonomy" id="1549748"/>
    <lineage>
        <taxon>Bacteria</taxon>
        <taxon>Pseudomonadati</taxon>
        <taxon>Pseudomonadota</taxon>
        <taxon>Alphaproteobacteria</taxon>
        <taxon>Rhodospirillales</taxon>
        <taxon>Kiloniellaceae</taxon>
        <taxon>Kiloniella</taxon>
    </lineage>
</organism>
<protein>
    <recommendedName>
        <fullName evidence="3">C-methyltransferase domain-containing protein</fullName>
    </recommendedName>
</protein>
<dbReference type="InterPro" id="IPR029063">
    <property type="entry name" value="SAM-dependent_MTases_sf"/>
</dbReference>
<keyword evidence="2" id="KW-1185">Reference proteome</keyword>
<dbReference type="OrthoDB" id="8342308at2"/>
<evidence type="ECO:0000313" key="2">
    <source>
        <dbReference type="Proteomes" id="UP000034491"/>
    </source>
</evidence>
<accession>A0A0M2R984</accession>
<name>A0A0M2R984_9PROT</name>
<evidence type="ECO:0000313" key="1">
    <source>
        <dbReference type="EMBL" id="KKJ77014.1"/>
    </source>
</evidence>
<dbReference type="Pfam" id="PF13489">
    <property type="entry name" value="Methyltransf_23"/>
    <property type="match status" value="1"/>
</dbReference>
<dbReference type="PANTHER" id="PTHR43861">
    <property type="entry name" value="TRANS-ACONITATE 2-METHYLTRANSFERASE-RELATED"/>
    <property type="match status" value="1"/>
</dbReference>
<dbReference type="RefSeq" id="WP_046506455.1">
    <property type="nucleotide sequence ID" value="NZ_LANI01000006.1"/>
</dbReference>
<dbReference type="STRING" id="1549748.WH95_10135"/>
<dbReference type="Proteomes" id="UP000034491">
    <property type="component" value="Unassembled WGS sequence"/>
</dbReference>
<gene>
    <name evidence="1" type="ORF">WH95_10135</name>
</gene>
<proteinExistence type="predicted"/>